<comment type="similarity">
    <text evidence="1">Belongs to the peptidase S16 family.</text>
</comment>
<keyword evidence="6" id="KW-1185">Reference proteome</keyword>
<evidence type="ECO:0000313" key="6">
    <source>
        <dbReference type="Proteomes" id="UP000681414"/>
    </source>
</evidence>
<dbReference type="Gene3D" id="3.30.230.10">
    <property type="match status" value="1"/>
</dbReference>
<feature type="transmembrane region" description="Helical" evidence="2">
    <location>
        <begin position="12"/>
        <end position="32"/>
    </location>
</feature>
<dbReference type="Pfam" id="PF13180">
    <property type="entry name" value="PDZ_2"/>
    <property type="match status" value="1"/>
</dbReference>
<dbReference type="EMBL" id="JAGYPG010000002">
    <property type="protein sequence ID" value="MBS4196020.1"/>
    <property type="molecule type" value="Genomic_DNA"/>
</dbReference>
<gene>
    <name evidence="5" type="ORF">KHA97_13220</name>
</gene>
<feature type="active site" evidence="1">
    <location>
        <position position="237"/>
    </location>
</feature>
<comment type="catalytic activity">
    <reaction evidence="1">
        <text>Hydrolysis of proteins in presence of ATP.</text>
        <dbReference type="EC" id="3.4.21.53"/>
    </reaction>
</comment>
<dbReference type="SUPFAM" id="SSF50156">
    <property type="entry name" value="PDZ domain-like"/>
    <property type="match status" value="1"/>
</dbReference>
<evidence type="ECO:0000259" key="4">
    <source>
        <dbReference type="PROSITE" id="PS51786"/>
    </source>
</evidence>
<keyword evidence="2" id="KW-0472">Membrane</keyword>
<dbReference type="GO" id="GO:0030163">
    <property type="term" value="P:protein catabolic process"/>
    <property type="evidence" value="ECO:0007669"/>
    <property type="project" value="InterPro"/>
</dbReference>
<evidence type="ECO:0000256" key="1">
    <source>
        <dbReference type="PROSITE-ProRule" id="PRU01122"/>
    </source>
</evidence>
<keyword evidence="2" id="KW-1133">Transmembrane helix</keyword>
<evidence type="ECO:0000256" key="2">
    <source>
        <dbReference type="SAM" id="Phobius"/>
    </source>
</evidence>
<evidence type="ECO:0000259" key="3">
    <source>
        <dbReference type="PROSITE" id="PS50106"/>
    </source>
</evidence>
<dbReference type="InterPro" id="IPR001478">
    <property type="entry name" value="PDZ"/>
</dbReference>
<dbReference type="InterPro" id="IPR008269">
    <property type="entry name" value="Lon_proteolytic"/>
</dbReference>
<dbReference type="GO" id="GO:0005524">
    <property type="term" value="F:ATP binding"/>
    <property type="evidence" value="ECO:0007669"/>
    <property type="project" value="InterPro"/>
</dbReference>
<dbReference type="PROSITE" id="PS50106">
    <property type="entry name" value="PDZ"/>
    <property type="match status" value="1"/>
</dbReference>
<dbReference type="SUPFAM" id="SSF54211">
    <property type="entry name" value="Ribosomal protein S5 domain 2-like"/>
    <property type="match status" value="1"/>
</dbReference>
<reference evidence="5 6" key="1">
    <citation type="submission" date="2021-05" db="EMBL/GenBank/DDBJ databases">
        <title>Novel Bacillus species.</title>
        <authorList>
            <person name="Liu G."/>
        </authorList>
    </citation>
    <scope>NUCLEOTIDE SEQUENCE [LARGE SCALE GENOMIC DNA]</scope>
    <source>
        <strain evidence="6">FJAT-49780</strain>
    </source>
</reference>
<dbReference type="SMART" id="SM00228">
    <property type="entry name" value="PDZ"/>
    <property type="match status" value="1"/>
</dbReference>
<dbReference type="NCBIfam" id="NF041438">
    <property type="entry name" value="SepM_fam_S16"/>
    <property type="match status" value="1"/>
</dbReference>
<protein>
    <recommendedName>
        <fullName evidence="1">endopeptidase La</fullName>
        <ecNumber evidence="1">3.4.21.53</ecNumber>
    </recommendedName>
</protein>
<keyword evidence="1" id="KW-0378">Hydrolase</keyword>
<dbReference type="Proteomes" id="UP000681414">
    <property type="component" value="Unassembled WGS sequence"/>
</dbReference>
<dbReference type="InterPro" id="IPR014721">
    <property type="entry name" value="Ribsml_uS5_D2-typ_fold_subgr"/>
</dbReference>
<dbReference type="PANTHER" id="PTHR10046">
    <property type="entry name" value="ATP DEPENDENT LON PROTEASE FAMILY MEMBER"/>
    <property type="match status" value="1"/>
</dbReference>
<name>A0A942TDT3_9BACI</name>
<dbReference type="InterPro" id="IPR036034">
    <property type="entry name" value="PDZ_sf"/>
</dbReference>
<keyword evidence="2" id="KW-0812">Transmembrane</keyword>
<dbReference type="AlphaFoldDB" id="A0A942TDT3"/>
<comment type="caution">
    <text evidence="5">The sequence shown here is derived from an EMBL/GenBank/DDBJ whole genome shotgun (WGS) entry which is preliminary data.</text>
</comment>
<organism evidence="5 6">
    <name type="scientific">Lederbergia citri</name>
    <dbReference type="NCBI Taxonomy" id="2833580"/>
    <lineage>
        <taxon>Bacteria</taxon>
        <taxon>Bacillati</taxon>
        <taxon>Bacillota</taxon>
        <taxon>Bacilli</taxon>
        <taxon>Bacillales</taxon>
        <taxon>Bacillaceae</taxon>
        <taxon>Lederbergia</taxon>
    </lineage>
</organism>
<dbReference type="EC" id="3.4.21.53" evidence="1"/>
<accession>A0A942TDT3</accession>
<dbReference type="RefSeq" id="WP_213125187.1">
    <property type="nucleotide sequence ID" value="NZ_JAGYPG010000002.1"/>
</dbReference>
<keyword evidence="1" id="KW-0645">Protease</keyword>
<feature type="domain" description="Lon proteolytic" evidence="4">
    <location>
        <begin position="229"/>
        <end position="339"/>
    </location>
</feature>
<dbReference type="PROSITE" id="PS51786">
    <property type="entry name" value="LON_PROTEOLYTIC"/>
    <property type="match status" value="1"/>
</dbReference>
<dbReference type="Pfam" id="PF05362">
    <property type="entry name" value="Lon_C"/>
    <property type="match status" value="1"/>
</dbReference>
<dbReference type="GO" id="GO:0004252">
    <property type="term" value="F:serine-type endopeptidase activity"/>
    <property type="evidence" value="ECO:0007669"/>
    <property type="project" value="UniProtKB-UniRule"/>
</dbReference>
<dbReference type="GO" id="GO:0006508">
    <property type="term" value="P:proteolysis"/>
    <property type="evidence" value="ECO:0007669"/>
    <property type="project" value="UniProtKB-KW"/>
</dbReference>
<evidence type="ECO:0000313" key="5">
    <source>
        <dbReference type="EMBL" id="MBS4196020.1"/>
    </source>
</evidence>
<dbReference type="InterPro" id="IPR027065">
    <property type="entry name" value="Lon_Prtase"/>
</dbReference>
<dbReference type="GO" id="GO:0004176">
    <property type="term" value="F:ATP-dependent peptidase activity"/>
    <property type="evidence" value="ECO:0007669"/>
    <property type="project" value="UniProtKB-UniRule"/>
</dbReference>
<dbReference type="InterPro" id="IPR020568">
    <property type="entry name" value="Ribosomal_Su5_D2-typ_SF"/>
</dbReference>
<feature type="domain" description="PDZ" evidence="3">
    <location>
        <begin position="118"/>
        <end position="189"/>
    </location>
</feature>
<keyword evidence="1" id="KW-0720">Serine protease</keyword>
<dbReference type="Gene3D" id="2.30.42.10">
    <property type="match status" value="1"/>
</dbReference>
<proteinExistence type="inferred from homology"/>
<feature type="active site" evidence="1">
    <location>
        <position position="282"/>
    </location>
</feature>
<sequence length="345" mass="37686">MAIFKQRKNKVFAVICVLLVIMFFIPTPYYLFQPGSVEELGSKVTVEGGDKTSKGNLYLTTVLSLRASNIYYLAYGMMAPHTDLRKVKEVRGNMTDEEYNKILDHMMTTSQQHALVAGLRAAGEEVDVKPNGIFVAGILDNSYAKGKLKIGDIITQVDDQPISKAADFLDYLSNKKAGDTVKLAFNRDSTVKTESVELIPINNSPNKAGVGIGPEDQFKVETARSVKINAEDIGGPSAGLMFSLEVYNQLTPGDLTKGYEIAGTGTIDMDGNVGQIGGIREKITAVEKAGMDIFFCPADLLDGDTNEKDVKDEVQKEGYKVKIVPVKTIQEAIDYLEKLPPKEGK</sequence>